<feature type="transmembrane region" description="Helical" evidence="1">
    <location>
        <begin position="257"/>
        <end position="284"/>
    </location>
</feature>
<dbReference type="HOGENOM" id="CLU_043645_0_0_6"/>
<keyword evidence="1" id="KW-1133">Transmembrane helix</keyword>
<evidence type="ECO:0000313" key="2">
    <source>
        <dbReference type="EMBL" id="ACR14083.1"/>
    </source>
</evidence>
<accession>C5BMV2</accession>
<feature type="transmembrane region" description="Helical" evidence="1">
    <location>
        <begin position="296"/>
        <end position="313"/>
    </location>
</feature>
<feature type="transmembrane region" description="Helical" evidence="1">
    <location>
        <begin position="135"/>
        <end position="159"/>
    </location>
</feature>
<name>C5BMV2_TERTT</name>
<organism evidence="2 3">
    <name type="scientific">Teredinibacter turnerae (strain ATCC 39867 / T7901)</name>
    <dbReference type="NCBI Taxonomy" id="377629"/>
    <lineage>
        <taxon>Bacteria</taxon>
        <taxon>Pseudomonadati</taxon>
        <taxon>Pseudomonadota</taxon>
        <taxon>Gammaproteobacteria</taxon>
        <taxon>Cellvibrionales</taxon>
        <taxon>Cellvibrionaceae</taxon>
        <taxon>Teredinibacter</taxon>
    </lineage>
</organism>
<feature type="transmembrane region" description="Helical" evidence="1">
    <location>
        <begin position="171"/>
        <end position="190"/>
    </location>
</feature>
<keyword evidence="3" id="KW-1185">Reference proteome</keyword>
<dbReference type="InterPro" id="IPR032809">
    <property type="entry name" value="Put_HupE_UreJ"/>
</dbReference>
<dbReference type="EMBL" id="CP001614">
    <property type="protein sequence ID" value="ACR14083.1"/>
    <property type="molecule type" value="Genomic_DNA"/>
</dbReference>
<protein>
    <submittedName>
        <fullName evidence="2">Membrane protein</fullName>
    </submittedName>
</protein>
<sequence>MQRVRLWLTGLLAGLLLLVSIGIRAHDTPVVSLTLTEIDAGRYSLSWSPADIDAALHVAFPGHCELQVQVLACGRKGLVGRLKVDGLGRRYAAVVLLVRALPGEAAAQTYTLTAAQQEIMLEPAAGNRLRHTAAVYLPLGIEHIVLGVDHLLFVLGLLLLTRGLADLVKTITAFTLAHSVSLAVAVFGWITVNEVLVNALIALSIAVLAVEVVHRQRGRTGWSQRAPWVVAFGFGLLHGLGFAGGLVSLGLDQHTLVGALVFFNLGVEAGQLLFVGLVLGMFASYRSLGVILSERICTGAIYGVGAIASYWFVARVSMMFSG</sequence>
<dbReference type="OrthoDB" id="9808870at2"/>
<dbReference type="Proteomes" id="UP000009080">
    <property type="component" value="Chromosome"/>
</dbReference>
<evidence type="ECO:0000313" key="3">
    <source>
        <dbReference type="Proteomes" id="UP000009080"/>
    </source>
</evidence>
<proteinExistence type="predicted"/>
<dbReference type="AlphaFoldDB" id="C5BMV2"/>
<feature type="transmembrane region" description="Helical" evidence="1">
    <location>
        <begin position="196"/>
        <end position="214"/>
    </location>
</feature>
<evidence type="ECO:0000256" key="1">
    <source>
        <dbReference type="SAM" id="Phobius"/>
    </source>
</evidence>
<dbReference type="eggNOG" id="COG2370">
    <property type="taxonomic scope" value="Bacteria"/>
</dbReference>
<dbReference type="KEGG" id="ttu:TERTU_0438"/>
<keyword evidence="1" id="KW-0812">Transmembrane</keyword>
<gene>
    <name evidence="2" type="ordered locus">TERTU_0438</name>
</gene>
<feature type="transmembrane region" description="Helical" evidence="1">
    <location>
        <begin position="226"/>
        <end position="251"/>
    </location>
</feature>
<keyword evidence="1" id="KW-0472">Membrane</keyword>
<dbReference type="STRING" id="377629.TERTU_0438"/>
<reference evidence="2 3" key="1">
    <citation type="journal article" date="2009" name="PLoS ONE">
        <title>The complete genome of Teredinibacter turnerae T7901: an intracellular endosymbiont of marine wood-boring bivalves (shipworms).</title>
        <authorList>
            <person name="Yang J.C."/>
            <person name="Madupu R."/>
            <person name="Durkin A.S."/>
            <person name="Ekborg N.A."/>
            <person name="Pedamallu C.S."/>
            <person name="Hostetler J.B."/>
            <person name="Radune D."/>
            <person name="Toms B.S."/>
            <person name="Henrissat B."/>
            <person name="Coutinho P.M."/>
            <person name="Schwarz S."/>
            <person name="Field L."/>
            <person name="Trindade-Silva A.E."/>
            <person name="Soares C.A.G."/>
            <person name="Elshahawi S."/>
            <person name="Hanora A."/>
            <person name="Schmidt E.W."/>
            <person name="Haygood M.G."/>
            <person name="Posfai J."/>
            <person name="Benner J."/>
            <person name="Madinger C."/>
            <person name="Nove J."/>
            <person name="Anton B."/>
            <person name="Chaudhary K."/>
            <person name="Foster J."/>
            <person name="Holman A."/>
            <person name="Kumar S."/>
            <person name="Lessard P.A."/>
            <person name="Luyten Y.A."/>
            <person name="Slatko B."/>
            <person name="Wood N."/>
            <person name="Wu B."/>
            <person name="Teplitski M."/>
            <person name="Mougous J.D."/>
            <person name="Ward N."/>
            <person name="Eisen J.A."/>
            <person name="Badger J.H."/>
            <person name="Distel D.L."/>
        </authorList>
    </citation>
    <scope>NUCLEOTIDE SEQUENCE [LARGE SCALE GENOMIC DNA]</scope>
    <source>
        <strain evidence="3">ATCC 39867 / T7901</strain>
    </source>
</reference>
<dbReference type="Pfam" id="PF13795">
    <property type="entry name" value="HupE_UreJ_2"/>
    <property type="match status" value="1"/>
</dbReference>